<keyword evidence="3" id="KW-1185">Reference proteome</keyword>
<dbReference type="Proteomes" id="UP001224682">
    <property type="component" value="Unassembled WGS sequence"/>
</dbReference>
<evidence type="ECO:0000313" key="3">
    <source>
        <dbReference type="Proteomes" id="UP001224682"/>
    </source>
</evidence>
<dbReference type="Gene3D" id="3.90.1340.10">
    <property type="entry name" value="Phage tail collar domain"/>
    <property type="match status" value="1"/>
</dbReference>
<dbReference type="Pfam" id="PF07484">
    <property type="entry name" value="Collar"/>
    <property type="match status" value="1"/>
</dbReference>
<dbReference type="SUPFAM" id="SSF88874">
    <property type="entry name" value="Receptor-binding domain of short tail fibre protein gp12"/>
    <property type="match status" value="1"/>
</dbReference>
<organism evidence="2 3">
    <name type="scientific">Ancylobacter polymorphus</name>
    <dbReference type="NCBI Taxonomy" id="223390"/>
    <lineage>
        <taxon>Bacteria</taxon>
        <taxon>Pseudomonadati</taxon>
        <taxon>Pseudomonadota</taxon>
        <taxon>Alphaproteobacteria</taxon>
        <taxon>Hyphomicrobiales</taxon>
        <taxon>Xanthobacteraceae</taxon>
        <taxon>Ancylobacter</taxon>
    </lineage>
</organism>
<sequence>MILSCELDAAIGEIRLLNVPLIKSDSGGAGPEWVVSSPEGWLFCDGSILPINRYNALFASLGIRFGGDGRTTFALPDLRGRTPIGAGSNPRNLTSYPCGQAGGREVVALGIHDIPAHRHNVFAQTAPGKVKTGGSNQLAAAGTEIVPYNLYAPLNDKNREPLNKNTVIPNKTDVNGATHNNMQPFLALFYFICYEGIFF</sequence>
<dbReference type="RefSeq" id="WP_307021776.1">
    <property type="nucleotide sequence ID" value="NZ_JAUSUI010000008.1"/>
</dbReference>
<proteinExistence type="predicted"/>
<name>A0ABU0BJ65_9HYPH</name>
<dbReference type="InterPro" id="IPR011083">
    <property type="entry name" value="Phage_tail_collar_dom"/>
</dbReference>
<protein>
    <submittedName>
        <fullName evidence="2">Microcystin-dependent protein</fullName>
    </submittedName>
</protein>
<evidence type="ECO:0000313" key="2">
    <source>
        <dbReference type="EMBL" id="MDQ0304509.1"/>
    </source>
</evidence>
<feature type="domain" description="Phage tail collar" evidence="1">
    <location>
        <begin position="37"/>
        <end position="83"/>
    </location>
</feature>
<comment type="caution">
    <text evidence="2">The sequence shown here is derived from an EMBL/GenBank/DDBJ whole genome shotgun (WGS) entry which is preliminary data.</text>
</comment>
<reference evidence="2 3" key="1">
    <citation type="submission" date="2023-07" db="EMBL/GenBank/DDBJ databases">
        <title>Genomic Encyclopedia of Type Strains, Phase IV (KMG-IV): sequencing the most valuable type-strain genomes for metagenomic binning, comparative biology and taxonomic classification.</title>
        <authorList>
            <person name="Goeker M."/>
        </authorList>
    </citation>
    <scope>NUCLEOTIDE SEQUENCE [LARGE SCALE GENOMIC DNA]</scope>
    <source>
        <strain evidence="2 3">DSM 2457</strain>
    </source>
</reference>
<gene>
    <name evidence="2" type="ORF">J2S75_003554</name>
</gene>
<dbReference type="EMBL" id="JAUSUI010000008">
    <property type="protein sequence ID" value="MDQ0304509.1"/>
    <property type="molecule type" value="Genomic_DNA"/>
</dbReference>
<evidence type="ECO:0000259" key="1">
    <source>
        <dbReference type="Pfam" id="PF07484"/>
    </source>
</evidence>
<dbReference type="InterPro" id="IPR037053">
    <property type="entry name" value="Phage_tail_collar_dom_sf"/>
</dbReference>
<accession>A0ABU0BJ65</accession>